<dbReference type="AlphaFoldDB" id="A0A840YH80"/>
<evidence type="ECO:0000313" key="3">
    <source>
        <dbReference type="Proteomes" id="UP000580654"/>
    </source>
</evidence>
<feature type="compositionally biased region" description="Low complexity" evidence="1">
    <location>
        <begin position="104"/>
        <end position="122"/>
    </location>
</feature>
<proteinExistence type="predicted"/>
<gene>
    <name evidence="2" type="ORF">FHS87_003777</name>
</gene>
<feature type="compositionally biased region" description="Acidic residues" evidence="1">
    <location>
        <begin position="234"/>
        <end position="243"/>
    </location>
</feature>
<dbReference type="EMBL" id="JACIJD010000022">
    <property type="protein sequence ID" value="MBB5695711.1"/>
    <property type="molecule type" value="Genomic_DNA"/>
</dbReference>
<evidence type="ECO:0000313" key="2">
    <source>
        <dbReference type="EMBL" id="MBB5695711.1"/>
    </source>
</evidence>
<reference evidence="2 3" key="1">
    <citation type="submission" date="2020-08" db="EMBL/GenBank/DDBJ databases">
        <title>Genomic Encyclopedia of Type Strains, Phase IV (KMG-IV): sequencing the most valuable type-strain genomes for metagenomic binning, comparative biology and taxonomic classification.</title>
        <authorList>
            <person name="Goeker M."/>
        </authorList>
    </citation>
    <scope>NUCLEOTIDE SEQUENCE [LARGE SCALE GENOMIC DNA]</scope>
    <source>
        <strain evidence="2 3">DSM 25622</strain>
    </source>
</reference>
<comment type="caution">
    <text evidence="2">The sequence shown here is derived from an EMBL/GenBank/DDBJ whole genome shotgun (WGS) entry which is preliminary data.</text>
</comment>
<feature type="compositionally biased region" description="Basic and acidic residues" evidence="1">
    <location>
        <begin position="10"/>
        <end position="19"/>
    </location>
</feature>
<organism evidence="2 3">
    <name type="scientific">Muricoccus pecuniae</name>
    <dbReference type="NCBI Taxonomy" id="693023"/>
    <lineage>
        <taxon>Bacteria</taxon>
        <taxon>Pseudomonadati</taxon>
        <taxon>Pseudomonadota</taxon>
        <taxon>Alphaproteobacteria</taxon>
        <taxon>Acetobacterales</taxon>
        <taxon>Roseomonadaceae</taxon>
        <taxon>Muricoccus</taxon>
    </lineage>
</organism>
<keyword evidence="3" id="KW-1185">Reference proteome</keyword>
<feature type="region of interest" description="Disordered" evidence="1">
    <location>
        <begin position="99"/>
        <end position="176"/>
    </location>
</feature>
<protein>
    <submittedName>
        <fullName evidence="2">Uncharacterized protein</fullName>
    </submittedName>
</protein>
<feature type="compositionally biased region" description="Polar residues" evidence="1">
    <location>
        <begin position="146"/>
        <end position="161"/>
    </location>
</feature>
<feature type="region of interest" description="Disordered" evidence="1">
    <location>
        <begin position="184"/>
        <end position="203"/>
    </location>
</feature>
<dbReference type="RefSeq" id="WP_184520904.1">
    <property type="nucleotide sequence ID" value="NZ_JACIJD010000022.1"/>
</dbReference>
<name>A0A840YH80_9PROT</name>
<feature type="compositionally biased region" description="Basic and acidic residues" evidence="1">
    <location>
        <begin position="50"/>
        <end position="65"/>
    </location>
</feature>
<accession>A0A840YH80</accession>
<evidence type="ECO:0000256" key="1">
    <source>
        <dbReference type="SAM" id="MobiDB-lite"/>
    </source>
</evidence>
<dbReference type="Proteomes" id="UP000580654">
    <property type="component" value="Unassembled WGS sequence"/>
</dbReference>
<feature type="region of interest" description="Disordered" evidence="1">
    <location>
        <begin position="210"/>
        <end position="243"/>
    </location>
</feature>
<sequence>MASGTKPNKRSTEPQEDRRKRPASASAPNLDGATEVAGIESGAVGLGPHPSEKTDLRQDDLHADEPSTAAPAVELGDLIGAPPSARSAEVAPVTFPLRLTYDGPTPAASPAEPASADSTPAAKIEEVSAAGDGVGQTREALPTALSGENQAQQPSASTNSADLDRQHGVADAARATVEQKVVPVNIARRTEGTAGTGGGAESRLTDLLAPEASTGGHSSDKIGPDSALDANIDRDEDLPDRDEEETVELLDTLPVPMQVTTVCVPGARAAGGLYEELWKVIGECQQLHRGHTIQSYRAEWQQVAVAAIAGQNNGDFKVVQRIIERRGLNLNKSANQDWLFRAYAAREDWDNRRPGDRAKASVWAQATKNLVEIMRIEAAEARDGRLFTARGADVREVMRLIKEIGGIKKLKDWQPLDEGDTEKKKGGGRKLKIVLDPEAVASERERRANAGLGAEDTATLIISGPDGREKLRLDGDALPASTRKELANRQPGNPEIEALGTAFALGAACVIPEGKEARRHRIIRGASIVITTTNMAASVVVKFRPTPDIAELLLIGKRWFEAVLSWSVLTAR</sequence>
<feature type="region of interest" description="Disordered" evidence="1">
    <location>
        <begin position="1"/>
        <end position="87"/>
    </location>
</feature>